<dbReference type="Proteomes" id="UP000008370">
    <property type="component" value="Unassembled WGS sequence"/>
</dbReference>
<evidence type="ECO:0000256" key="1">
    <source>
        <dbReference type="SAM" id="MobiDB-lite"/>
    </source>
</evidence>
<proteinExistence type="predicted"/>
<feature type="region of interest" description="Disordered" evidence="1">
    <location>
        <begin position="157"/>
        <end position="240"/>
    </location>
</feature>
<dbReference type="HOGENOM" id="CLU_648998_0_0_1"/>
<dbReference type="AlphaFoldDB" id="K5VFK8"/>
<keyword evidence="3" id="KW-1185">Reference proteome</keyword>
<dbReference type="GeneID" id="18918800"/>
<feature type="region of interest" description="Disordered" evidence="1">
    <location>
        <begin position="253"/>
        <end position="360"/>
    </location>
</feature>
<reference evidence="2 3" key="1">
    <citation type="journal article" date="2012" name="BMC Genomics">
        <title>Comparative genomics of the white-rot fungi, Phanerochaete carnosa and P. chrysosporium, to elucidate the genetic basis of the distinct wood types they colonize.</title>
        <authorList>
            <person name="Suzuki H."/>
            <person name="MacDonald J."/>
            <person name="Syed K."/>
            <person name="Salamov A."/>
            <person name="Hori C."/>
            <person name="Aerts A."/>
            <person name="Henrissat B."/>
            <person name="Wiebenga A."/>
            <person name="vanKuyk P.A."/>
            <person name="Barry K."/>
            <person name="Lindquist E."/>
            <person name="LaButti K."/>
            <person name="Lapidus A."/>
            <person name="Lucas S."/>
            <person name="Coutinho P."/>
            <person name="Gong Y."/>
            <person name="Samejima M."/>
            <person name="Mahadevan R."/>
            <person name="Abou-Zaid M."/>
            <person name="de Vries R.P."/>
            <person name="Igarashi K."/>
            <person name="Yadav J.S."/>
            <person name="Grigoriev I.V."/>
            <person name="Master E.R."/>
        </authorList>
    </citation>
    <scope>NUCLEOTIDE SEQUENCE [LARGE SCALE GENOMIC DNA]</scope>
    <source>
        <strain evidence="2 3">HHB-10118-sp</strain>
    </source>
</reference>
<protein>
    <submittedName>
        <fullName evidence="2">Uncharacterized protein</fullName>
    </submittedName>
</protein>
<dbReference type="InParanoid" id="K5VFK8"/>
<evidence type="ECO:0000313" key="2">
    <source>
        <dbReference type="EMBL" id="EKM49943.1"/>
    </source>
</evidence>
<dbReference type="RefSeq" id="XP_007401141.1">
    <property type="nucleotide sequence ID" value="XM_007401079.1"/>
</dbReference>
<name>K5VFK8_PHACS</name>
<evidence type="ECO:0000313" key="3">
    <source>
        <dbReference type="Proteomes" id="UP000008370"/>
    </source>
</evidence>
<feature type="compositionally biased region" description="Polar residues" evidence="1">
    <location>
        <begin position="327"/>
        <end position="344"/>
    </location>
</feature>
<sequence length="419" mass="46602">MHTPTGSSSATLLPPFDQEKYPSAKFWYQREWKQYKKAKRHAGGISNPGEDADEKSKLIKELAFGYLTDKNGERVSLEAIDAVRDCCRQTYTSFDTAYNPHAPVEHRAELPPKKWKKEATLNQRTTLRRELESRFEFMRFCADGWKSERLAIDTLPGFRQKHPAPRPLPDEQFTRPGAGDSDNSDSSDDEPVRTSRTRKHADDGRNSGSKRRRETVIQQRPTNVNEAAEPLSHRQDLTETSSRQIRLLANPLHTLFDGDNGPRPDREPTPTPTARPAEPEDSTAASDRPRDPDAEPPLQEESTDDAPGRQLATAGGGENVDRLSPPIIQTSSSRENGDGQTSGSMAKKGKGPKPLKFDENSPVTARTLCGIDWCEANPGGSAVQFKTYWDGLPKDDKKDYDKKARALKAAGKGPLDTVN</sequence>
<accession>K5VFK8</accession>
<gene>
    <name evidence="2" type="ORF">PHACADRAFT_264397</name>
</gene>
<organism evidence="2 3">
    <name type="scientific">Phanerochaete carnosa (strain HHB-10118-sp)</name>
    <name type="common">White-rot fungus</name>
    <name type="synonym">Peniophora carnosa</name>
    <dbReference type="NCBI Taxonomy" id="650164"/>
    <lineage>
        <taxon>Eukaryota</taxon>
        <taxon>Fungi</taxon>
        <taxon>Dikarya</taxon>
        <taxon>Basidiomycota</taxon>
        <taxon>Agaricomycotina</taxon>
        <taxon>Agaricomycetes</taxon>
        <taxon>Polyporales</taxon>
        <taxon>Phanerochaetaceae</taxon>
        <taxon>Phanerochaete</taxon>
    </lineage>
</organism>
<dbReference type="EMBL" id="JH930479">
    <property type="protein sequence ID" value="EKM49943.1"/>
    <property type="molecule type" value="Genomic_DNA"/>
</dbReference>
<dbReference type="OrthoDB" id="2815511at2759"/>
<feature type="compositionally biased region" description="Polar residues" evidence="1">
    <location>
        <begin position="216"/>
        <end position="225"/>
    </location>
</feature>
<dbReference type="KEGG" id="pco:PHACADRAFT_264397"/>